<dbReference type="SUPFAM" id="SSF53067">
    <property type="entry name" value="Actin-like ATPase domain"/>
    <property type="match status" value="1"/>
</dbReference>
<evidence type="ECO:0000256" key="2">
    <source>
        <dbReference type="SAM" id="Coils"/>
    </source>
</evidence>
<dbReference type="CDD" id="cd23763">
    <property type="entry name" value="ASKHA_ATPase_ROK"/>
    <property type="match status" value="1"/>
</dbReference>
<sequence length="277" mass="30663">MIKKNIGIDIGGTKMYMLAEHDGKYIEKKVPTGKEIKPEMLKKYIIDFIEDLPFGVEGIGMAIPGLVEDENKVNFSNVVPGLNGLKSEYFSYKGAKVKFINDVKAALVEEASYYPEDYTVSVFMAGTGIAVATKTNKEIVYGANSWAGEIGFAPIAVKDKVYKLDELSSGASILKKFDGNVEELIKKLENEDKEAEKIIREAGYYFGIGLAITINLFNPNIIVVGGSTSTYKNYFETALEVASENALKQAFESCEIKRPKDMKRIVALGARKYLEKD</sequence>
<accession>A0AA45HJA3</accession>
<comment type="similarity">
    <text evidence="1">Belongs to the ROK (NagC/XylR) family.</text>
</comment>
<protein>
    <submittedName>
        <fullName evidence="3">NBD/HSP70 family sugar kinase</fullName>
    </submittedName>
</protein>
<dbReference type="GO" id="GO:0016301">
    <property type="term" value="F:kinase activity"/>
    <property type="evidence" value="ECO:0007669"/>
    <property type="project" value="UniProtKB-KW"/>
</dbReference>
<feature type="coiled-coil region" evidence="2">
    <location>
        <begin position="174"/>
        <end position="201"/>
    </location>
</feature>
<dbReference type="InterPro" id="IPR043129">
    <property type="entry name" value="ATPase_NBD"/>
</dbReference>
<dbReference type="Pfam" id="PF00480">
    <property type="entry name" value="ROK"/>
    <property type="match status" value="1"/>
</dbReference>
<keyword evidence="2" id="KW-0175">Coiled coil</keyword>
<dbReference type="PANTHER" id="PTHR18964">
    <property type="entry name" value="ROK (REPRESSOR, ORF, KINASE) FAMILY"/>
    <property type="match status" value="1"/>
</dbReference>
<dbReference type="EMBL" id="QGGI01000004">
    <property type="protein sequence ID" value="PWJ95650.1"/>
    <property type="molecule type" value="Genomic_DNA"/>
</dbReference>
<dbReference type="RefSeq" id="WP_109604187.1">
    <property type="nucleotide sequence ID" value="NZ_QGGI01000004.1"/>
</dbReference>
<dbReference type="InterPro" id="IPR000600">
    <property type="entry name" value="ROK"/>
</dbReference>
<dbReference type="PANTHER" id="PTHR18964:SF149">
    <property type="entry name" value="BIFUNCTIONAL UDP-N-ACETYLGLUCOSAMINE 2-EPIMERASE_N-ACETYLMANNOSAMINE KINASE"/>
    <property type="match status" value="1"/>
</dbReference>
<keyword evidence="4" id="KW-1185">Reference proteome</keyword>
<name>A0AA45HJA3_9BACT</name>
<gene>
    <name evidence="3" type="ORF">C7380_10464</name>
</gene>
<reference evidence="3 4" key="1">
    <citation type="submission" date="2018-05" db="EMBL/GenBank/DDBJ databases">
        <title>Genomic Encyclopedia of Type Strains, Phase IV (KMG-IV): sequencing the most valuable type-strain genomes for metagenomic binning, comparative biology and taxonomic classification.</title>
        <authorList>
            <person name="Goeker M."/>
        </authorList>
    </citation>
    <scope>NUCLEOTIDE SEQUENCE [LARGE SCALE GENOMIC DNA]</scope>
    <source>
        <strain evidence="3 4">DSM 24906</strain>
    </source>
</reference>
<evidence type="ECO:0000313" key="3">
    <source>
        <dbReference type="EMBL" id="PWJ95650.1"/>
    </source>
</evidence>
<dbReference type="Gene3D" id="3.30.420.40">
    <property type="match status" value="2"/>
</dbReference>
<keyword evidence="3" id="KW-0808">Transferase</keyword>
<dbReference type="Proteomes" id="UP000245921">
    <property type="component" value="Unassembled WGS sequence"/>
</dbReference>
<evidence type="ECO:0000256" key="1">
    <source>
        <dbReference type="ARBA" id="ARBA00006479"/>
    </source>
</evidence>
<proteinExistence type="inferred from homology"/>
<organism evidence="3 4">
    <name type="scientific">Oceanotoga teriensis</name>
    <dbReference type="NCBI Taxonomy" id="515440"/>
    <lineage>
        <taxon>Bacteria</taxon>
        <taxon>Thermotogati</taxon>
        <taxon>Thermotogota</taxon>
        <taxon>Thermotogae</taxon>
        <taxon>Petrotogales</taxon>
        <taxon>Petrotogaceae</taxon>
        <taxon>Oceanotoga</taxon>
    </lineage>
</organism>
<comment type="caution">
    <text evidence="3">The sequence shown here is derived from an EMBL/GenBank/DDBJ whole genome shotgun (WGS) entry which is preliminary data.</text>
</comment>
<dbReference type="AlphaFoldDB" id="A0AA45HJA3"/>
<evidence type="ECO:0000313" key="4">
    <source>
        <dbReference type="Proteomes" id="UP000245921"/>
    </source>
</evidence>
<keyword evidence="3" id="KW-0418">Kinase</keyword>